<dbReference type="Pfam" id="PF02836">
    <property type="entry name" value="Glyco_hydro_2_C"/>
    <property type="match status" value="1"/>
</dbReference>
<dbReference type="SUPFAM" id="SSF49785">
    <property type="entry name" value="Galactose-binding domain-like"/>
    <property type="match status" value="1"/>
</dbReference>
<dbReference type="InterPro" id="IPR006102">
    <property type="entry name" value="Ig-like_GH2"/>
</dbReference>
<evidence type="ECO:0000256" key="1">
    <source>
        <dbReference type="ARBA" id="ARBA00007401"/>
    </source>
</evidence>
<evidence type="ECO:0000256" key="3">
    <source>
        <dbReference type="ARBA" id="ARBA00023295"/>
    </source>
</evidence>
<dbReference type="InterPro" id="IPR017853">
    <property type="entry name" value="GH"/>
</dbReference>
<dbReference type="Pfam" id="PF18565">
    <property type="entry name" value="Glyco_hydro2_C5"/>
    <property type="match status" value="1"/>
</dbReference>
<evidence type="ECO:0000259" key="5">
    <source>
        <dbReference type="Pfam" id="PF00703"/>
    </source>
</evidence>
<dbReference type="PANTHER" id="PTHR42732:SF1">
    <property type="entry name" value="BETA-MANNOSIDASE"/>
    <property type="match status" value="1"/>
</dbReference>
<keyword evidence="3" id="KW-0326">Glycosidase</keyword>
<feature type="coiled-coil region" evidence="4">
    <location>
        <begin position="874"/>
        <end position="908"/>
    </location>
</feature>
<feature type="domain" description="Glycosyl hydrolases family 2 sugar binding" evidence="7">
    <location>
        <begin position="106"/>
        <end position="216"/>
    </location>
</feature>
<reference evidence="9 10" key="1">
    <citation type="submission" date="2021-12" db="EMBL/GenBank/DDBJ databases">
        <title>Genome sequencing of bacteria with rrn-lacking chromosome and rrn-plasmid.</title>
        <authorList>
            <person name="Anda M."/>
            <person name="Iwasaki W."/>
        </authorList>
    </citation>
    <scope>NUCLEOTIDE SEQUENCE [LARGE SCALE GENOMIC DNA]</scope>
    <source>
        <strain evidence="9 10">DSM 100852</strain>
    </source>
</reference>
<dbReference type="Pfam" id="PF02837">
    <property type="entry name" value="Glyco_hydro_2_N"/>
    <property type="match status" value="1"/>
</dbReference>
<evidence type="ECO:0000259" key="7">
    <source>
        <dbReference type="Pfam" id="PF02837"/>
    </source>
</evidence>
<dbReference type="InterPro" id="IPR036156">
    <property type="entry name" value="Beta-gal/glucu_dom_sf"/>
</dbReference>
<dbReference type="InterPro" id="IPR006104">
    <property type="entry name" value="Glyco_hydro_2_N"/>
</dbReference>
<name>A0AAU9CQA3_9BACT</name>
<dbReference type="GO" id="GO:0004553">
    <property type="term" value="F:hydrolase activity, hydrolyzing O-glycosyl compounds"/>
    <property type="evidence" value="ECO:0007669"/>
    <property type="project" value="InterPro"/>
</dbReference>
<dbReference type="GO" id="GO:0005975">
    <property type="term" value="P:carbohydrate metabolic process"/>
    <property type="evidence" value="ECO:0007669"/>
    <property type="project" value="InterPro"/>
</dbReference>
<comment type="similarity">
    <text evidence="1">Belongs to the glycosyl hydrolase 2 family.</text>
</comment>
<evidence type="ECO:0000259" key="8">
    <source>
        <dbReference type="Pfam" id="PF18565"/>
    </source>
</evidence>
<proteinExistence type="inferred from homology"/>
<dbReference type="InterPro" id="IPR040605">
    <property type="entry name" value="Glyco_hydro2_dom5"/>
</dbReference>
<dbReference type="AlphaFoldDB" id="A0AAU9CQA3"/>
<evidence type="ECO:0000313" key="9">
    <source>
        <dbReference type="EMBL" id="BDD08574.1"/>
    </source>
</evidence>
<accession>A0AAU9CQA3</accession>
<keyword evidence="2" id="KW-0378">Hydrolase</keyword>
<feature type="domain" description="Glycoside hydrolase family 2 immunoglobulin-like beta-sandwich" evidence="5">
    <location>
        <begin position="244"/>
        <end position="340"/>
    </location>
</feature>
<dbReference type="RefSeq" id="WP_338393825.1">
    <property type="nucleotide sequence ID" value="NZ_AP025314.1"/>
</dbReference>
<evidence type="ECO:0000259" key="6">
    <source>
        <dbReference type="Pfam" id="PF02836"/>
    </source>
</evidence>
<dbReference type="InterPro" id="IPR008979">
    <property type="entry name" value="Galactose-bd-like_sf"/>
</dbReference>
<keyword evidence="4" id="KW-0175">Coiled coil</keyword>
<gene>
    <name evidence="9" type="ORF">FUAX_10060</name>
</gene>
<sequence>MHTHTRIQSLFHPSHFGLMLLAMFVGLLSARADVVDSLRSAPANGPEFSTAGFFEVEGSGREVHNFNVGWRFLKSDARNAQDPAFNDADWDVVSLPHGLELMPILSSGSKNYQGPAWYRKRFKLSDDMKGKKIFVHFEGIMGKCQVWLNGQPLSEHFGGYLPVIVDISEGARFGETNVIAVRADNSDDDSYAPGKPQQYLDFSYFGGIYRDAWLIATNPVHITDPNRSKTVKDGGVLVHFENFSEKSVSVVIETEIFNESDRSVSFTLESSLKEKNGTKAGSTRKGVRVGAGQKTVVRQVIKVKQPKLWHPDAPHLYNLFSSLRKGNKNIDGFRTRVGIRKIEFRGKDGLYLNGKPFEDKLIGGNRHQDFAYLGNAIPNSMHWRDVRKLRSAGMRVVRSAHYPQDPAFMDACDELGMFMIVPTPGWQFFNNKNKRFAERVLNDIRQMVRRDRGHASIFLWEPILNETHYPVEFAKESHQLVHTESPYGNTYTAADHNSRGHEAFDVLFAHPVGRESWELKGYDMPQSVFTREWGDNVDDWSANNSTNRVSIAWGEKPQLVQALHFANPEYHTYFTCFERLYRQPRQHIGGTLWHAFDHQRGCQPDPFFGGILDAFRRKKYSYHLFASQTDPSIKLDNAESGPMVYIANEMTPFSDSDVTVFSNCDEVRLTAFGKVIGTKKVKDPNFKMPHPPVVFKDVYGFMDMKHRQRKGKHSEVFILAEGLIDGKVVTSQKRVPGQRVRKIVLRADYDGSALRADGSDVITVFAYIVDHNGTIKRLNNERVKFTVSGAGELVHDDKIGSNPRRVEWGSAPALIRAGTKPGKILVKATLNIEGPQLPIGGELVLETHPAAQPLLFKEIPTKNSKGNSVAQNSNVIESDQLREAKRKVQELEQQIRQIKLKEVEKQQSDFEGNVKKDAQ</sequence>
<dbReference type="SUPFAM" id="SSF49303">
    <property type="entry name" value="beta-Galactosidase/glucuronidase domain"/>
    <property type="match status" value="1"/>
</dbReference>
<feature type="domain" description="Glycoside hydrolase family 2" evidence="8">
    <location>
        <begin position="745"/>
        <end position="829"/>
    </location>
</feature>
<evidence type="ECO:0000313" key="10">
    <source>
        <dbReference type="Proteomes" id="UP001348817"/>
    </source>
</evidence>
<dbReference type="Gene3D" id="2.60.120.260">
    <property type="entry name" value="Galactose-binding domain-like"/>
    <property type="match status" value="1"/>
</dbReference>
<organism evidence="9 10">
    <name type="scientific">Fulvitalea axinellae</name>
    <dbReference type="NCBI Taxonomy" id="1182444"/>
    <lineage>
        <taxon>Bacteria</taxon>
        <taxon>Pseudomonadati</taxon>
        <taxon>Bacteroidota</taxon>
        <taxon>Cytophagia</taxon>
        <taxon>Cytophagales</taxon>
        <taxon>Persicobacteraceae</taxon>
        <taxon>Fulvitalea</taxon>
    </lineage>
</organism>
<feature type="domain" description="Glycoside hydrolase family 2 catalytic" evidence="6">
    <location>
        <begin position="348"/>
        <end position="474"/>
    </location>
</feature>
<dbReference type="Gene3D" id="3.20.20.80">
    <property type="entry name" value="Glycosidases"/>
    <property type="match status" value="1"/>
</dbReference>
<keyword evidence="10" id="KW-1185">Reference proteome</keyword>
<dbReference type="InterPro" id="IPR051913">
    <property type="entry name" value="GH2_Domain-Containing"/>
</dbReference>
<dbReference type="Pfam" id="PF00703">
    <property type="entry name" value="Glyco_hydro_2"/>
    <property type="match status" value="1"/>
</dbReference>
<dbReference type="KEGG" id="fax:FUAX_10060"/>
<dbReference type="SUPFAM" id="SSF51445">
    <property type="entry name" value="(Trans)glycosidases"/>
    <property type="match status" value="1"/>
</dbReference>
<evidence type="ECO:0000256" key="4">
    <source>
        <dbReference type="SAM" id="Coils"/>
    </source>
</evidence>
<dbReference type="InterPro" id="IPR013783">
    <property type="entry name" value="Ig-like_fold"/>
</dbReference>
<dbReference type="Gene3D" id="2.60.40.10">
    <property type="entry name" value="Immunoglobulins"/>
    <property type="match status" value="2"/>
</dbReference>
<protein>
    <submittedName>
        <fullName evidence="9">Beta-galactosidase</fullName>
    </submittedName>
</protein>
<dbReference type="Proteomes" id="UP001348817">
    <property type="component" value="Chromosome"/>
</dbReference>
<dbReference type="InterPro" id="IPR006103">
    <property type="entry name" value="Glyco_hydro_2_cat"/>
</dbReference>
<dbReference type="PANTHER" id="PTHR42732">
    <property type="entry name" value="BETA-GALACTOSIDASE"/>
    <property type="match status" value="1"/>
</dbReference>
<dbReference type="EMBL" id="AP025314">
    <property type="protein sequence ID" value="BDD08574.1"/>
    <property type="molecule type" value="Genomic_DNA"/>
</dbReference>
<evidence type="ECO:0000256" key="2">
    <source>
        <dbReference type="ARBA" id="ARBA00022801"/>
    </source>
</evidence>